<protein>
    <submittedName>
        <fullName evidence="6">OadG family protein</fullName>
    </submittedName>
</protein>
<evidence type="ECO:0000256" key="5">
    <source>
        <dbReference type="ARBA" id="ARBA00023136"/>
    </source>
</evidence>
<evidence type="ECO:0000313" key="6">
    <source>
        <dbReference type="EMBL" id="MBC2592998.1"/>
    </source>
</evidence>
<dbReference type="InterPro" id="IPR005899">
    <property type="entry name" value="Na_pump_deCOase"/>
</dbReference>
<keyword evidence="2" id="KW-1003">Cell membrane</keyword>
<dbReference type="GO" id="GO:0005886">
    <property type="term" value="C:plasma membrane"/>
    <property type="evidence" value="ECO:0007669"/>
    <property type="project" value="UniProtKB-SubCell"/>
</dbReference>
<dbReference type="Proteomes" id="UP000546464">
    <property type="component" value="Unassembled WGS sequence"/>
</dbReference>
<comment type="subcellular location">
    <subcellularLocation>
        <location evidence="1">Cell membrane</location>
    </subcellularLocation>
</comment>
<dbReference type="AlphaFoldDB" id="A0A842HA78"/>
<comment type="caution">
    <text evidence="6">The sequence shown here is derived from an EMBL/GenBank/DDBJ whole genome shotgun (WGS) entry which is preliminary data.</text>
</comment>
<evidence type="ECO:0000256" key="4">
    <source>
        <dbReference type="ARBA" id="ARBA00022989"/>
    </source>
</evidence>
<sequence length="102" mass="10690">MLGFVFVIVVLAILAGVTQAVGFIFSMKKPAAPKPVAAAAPAPAAAAPAASEGISPEVVAVIAAAVHTTLEHPHRILSIRPSADRYWAAEGRREIFRSHKVR</sequence>
<evidence type="ECO:0000256" key="1">
    <source>
        <dbReference type="ARBA" id="ARBA00004236"/>
    </source>
</evidence>
<dbReference type="NCBIfam" id="TIGR01195">
    <property type="entry name" value="oadG_fam"/>
    <property type="match status" value="1"/>
</dbReference>
<gene>
    <name evidence="6" type="ORF">H5P28_01870</name>
</gene>
<proteinExistence type="predicted"/>
<evidence type="ECO:0000256" key="3">
    <source>
        <dbReference type="ARBA" id="ARBA00022692"/>
    </source>
</evidence>
<organism evidence="6 7">
    <name type="scientific">Ruficoccus amylovorans</name>
    <dbReference type="NCBI Taxonomy" id="1804625"/>
    <lineage>
        <taxon>Bacteria</taxon>
        <taxon>Pseudomonadati</taxon>
        <taxon>Verrucomicrobiota</taxon>
        <taxon>Opitutia</taxon>
        <taxon>Puniceicoccales</taxon>
        <taxon>Cerasicoccaceae</taxon>
        <taxon>Ruficoccus</taxon>
    </lineage>
</organism>
<evidence type="ECO:0000256" key="2">
    <source>
        <dbReference type="ARBA" id="ARBA00022475"/>
    </source>
</evidence>
<dbReference type="EMBL" id="JACHVB010000012">
    <property type="protein sequence ID" value="MBC2592998.1"/>
    <property type="molecule type" value="Genomic_DNA"/>
</dbReference>
<keyword evidence="3" id="KW-0812">Transmembrane</keyword>
<dbReference type="GO" id="GO:0036376">
    <property type="term" value="P:sodium ion export across plasma membrane"/>
    <property type="evidence" value="ECO:0007669"/>
    <property type="project" value="InterPro"/>
</dbReference>
<keyword evidence="5" id="KW-0472">Membrane</keyword>
<accession>A0A842HA78</accession>
<keyword evidence="4" id="KW-1133">Transmembrane helix</keyword>
<dbReference type="GO" id="GO:0015081">
    <property type="term" value="F:sodium ion transmembrane transporter activity"/>
    <property type="evidence" value="ECO:0007669"/>
    <property type="project" value="InterPro"/>
</dbReference>
<evidence type="ECO:0000313" key="7">
    <source>
        <dbReference type="Proteomes" id="UP000546464"/>
    </source>
</evidence>
<name>A0A842HA78_9BACT</name>
<keyword evidence="7" id="KW-1185">Reference proteome</keyword>
<dbReference type="Pfam" id="PF04277">
    <property type="entry name" value="OAD_gamma"/>
    <property type="match status" value="1"/>
</dbReference>
<reference evidence="6 7" key="1">
    <citation type="submission" date="2020-07" db="EMBL/GenBank/DDBJ databases">
        <authorList>
            <person name="Feng X."/>
        </authorList>
    </citation>
    <scope>NUCLEOTIDE SEQUENCE [LARGE SCALE GENOMIC DNA]</scope>
    <source>
        <strain evidence="6 7">JCM31066</strain>
    </source>
</reference>